<name>A0A3B0ZLV6_9ZZZZ</name>
<protein>
    <recommendedName>
        <fullName evidence="1">ER-bound oxygenase mpaB/mpaB'/Rubber oxygenase catalytic domain-containing protein</fullName>
    </recommendedName>
</protein>
<evidence type="ECO:0000313" key="2">
    <source>
        <dbReference type="EMBL" id="VAW92641.1"/>
    </source>
</evidence>
<dbReference type="PANTHER" id="PTHR37539:SF1">
    <property type="entry name" value="ER-BOUND OXYGENASE MPAB_MPAB'_RUBBER OXYGENASE CATALYTIC DOMAIN-CONTAINING PROTEIN"/>
    <property type="match status" value="1"/>
</dbReference>
<dbReference type="InterPro" id="IPR018713">
    <property type="entry name" value="MPAB/Lcp_cat_dom"/>
</dbReference>
<organism evidence="2">
    <name type="scientific">hydrothermal vent metagenome</name>
    <dbReference type="NCBI Taxonomy" id="652676"/>
    <lineage>
        <taxon>unclassified sequences</taxon>
        <taxon>metagenomes</taxon>
        <taxon>ecological metagenomes</taxon>
    </lineage>
</organism>
<dbReference type="InterPro" id="IPR037473">
    <property type="entry name" value="Lcp-like"/>
</dbReference>
<proteinExistence type="predicted"/>
<accession>A0A3B0ZLV6</accession>
<evidence type="ECO:0000259" key="1">
    <source>
        <dbReference type="Pfam" id="PF09995"/>
    </source>
</evidence>
<dbReference type="GO" id="GO:0016491">
    <property type="term" value="F:oxidoreductase activity"/>
    <property type="evidence" value="ECO:0007669"/>
    <property type="project" value="InterPro"/>
</dbReference>
<dbReference type="Pfam" id="PF09995">
    <property type="entry name" value="MPAB_Lcp_cat"/>
    <property type="match status" value="1"/>
</dbReference>
<dbReference type="EMBL" id="UOFT01000027">
    <property type="protein sequence ID" value="VAW92641.1"/>
    <property type="molecule type" value="Genomic_DNA"/>
</dbReference>
<feature type="domain" description="ER-bound oxygenase mpaB/mpaB'/Rubber oxygenase catalytic" evidence="1">
    <location>
        <begin position="141"/>
        <end position="396"/>
    </location>
</feature>
<sequence>MNEQIQVMQSPFTEQQLDDFRRKGDPLADEVIDAFDAQYGGSIQELSEKLQNMIRMPADDDLPAVILKAFPEDGTIRQALEKYFTQAVALPDWVDSDKLALGGKVFQDHLFTSFMALGCASLPICYVCRPDVKVLGFTRRLIDDAPKRLVETAQMVTDVMSTDGLKIEDGHLAGKGVQSILKIRLIHASVRHLLLNKEKILAAHAHADDIDPKNFLLAYVFDSLQDQCNWYGDSKPDAWNKKEDGIPINKEALAETLLTFSFLILRGLEKIGVHLDTRQQEAFLHSWNIAGYVLGVDQAFLKEFGTYASANAIYKQILKRRFGRTEDGILLERSLLEVFSDNGARLIPFGRILHVRRLARLITSKLISEECYTALGLKLSLYDKFVRLFVWAGVRAFGWFANHGWLRPIADYMFGRIAQSLWDWRADFPNKQTKQNHDKSGVCNPLVIPNHLIKTSHLSK</sequence>
<gene>
    <name evidence="2" type="ORF">MNBD_GAMMA23-2460</name>
</gene>
<dbReference type="PANTHER" id="PTHR37539">
    <property type="entry name" value="SECRETED PROTEIN-RELATED"/>
    <property type="match status" value="1"/>
</dbReference>
<dbReference type="AlphaFoldDB" id="A0A3B0ZLV6"/>
<reference evidence="2" key="1">
    <citation type="submission" date="2018-06" db="EMBL/GenBank/DDBJ databases">
        <authorList>
            <person name="Zhirakovskaya E."/>
        </authorList>
    </citation>
    <scope>NUCLEOTIDE SEQUENCE</scope>
</reference>